<protein>
    <recommendedName>
        <fullName evidence="7">UPF0056 membrane protein</fullName>
    </recommendedName>
</protein>
<evidence type="ECO:0000256" key="4">
    <source>
        <dbReference type="ARBA" id="ARBA00022692"/>
    </source>
</evidence>
<feature type="transmembrane region" description="Helical" evidence="7">
    <location>
        <begin position="71"/>
        <end position="89"/>
    </location>
</feature>
<dbReference type="PANTHER" id="PTHR33508">
    <property type="entry name" value="UPF0056 MEMBRANE PROTEIN YHCE"/>
    <property type="match status" value="1"/>
</dbReference>
<feature type="transmembrane region" description="Helical" evidence="7">
    <location>
        <begin position="37"/>
        <end position="59"/>
    </location>
</feature>
<dbReference type="RefSeq" id="WP_145249749.1">
    <property type="nucleotide sequence ID" value="NZ_CP036278.1"/>
</dbReference>
<evidence type="ECO:0000256" key="2">
    <source>
        <dbReference type="ARBA" id="ARBA00009784"/>
    </source>
</evidence>
<dbReference type="InterPro" id="IPR002771">
    <property type="entry name" value="Multi_antbiot-R_MarC"/>
</dbReference>
<keyword evidence="3" id="KW-1003">Cell membrane</keyword>
<evidence type="ECO:0000256" key="1">
    <source>
        <dbReference type="ARBA" id="ARBA00004651"/>
    </source>
</evidence>
<evidence type="ECO:0000313" key="8">
    <source>
        <dbReference type="EMBL" id="QDU58149.1"/>
    </source>
</evidence>
<comment type="subcellular location">
    <subcellularLocation>
        <location evidence="1 7">Cell membrane</location>
        <topology evidence="1 7">Multi-pass membrane protein</topology>
    </subcellularLocation>
</comment>
<evidence type="ECO:0000256" key="7">
    <source>
        <dbReference type="RuleBase" id="RU362048"/>
    </source>
</evidence>
<dbReference type="AlphaFoldDB" id="A0A518ATU4"/>
<comment type="similarity">
    <text evidence="2 7">Belongs to the UPF0056 (MarC) family.</text>
</comment>
<dbReference type="Proteomes" id="UP000315750">
    <property type="component" value="Chromosome"/>
</dbReference>
<dbReference type="OrthoDB" id="21094at2"/>
<dbReference type="Pfam" id="PF01914">
    <property type="entry name" value="MarC"/>
    <property type="match status" value="1"/>
</dbReference>
<proteinExistence type="inferred from homology"/>
<feature type="transmembrane region" description="Helical" evidence="7">
    <location>
        <begin position="6"/>
        <end position="25"/>
    </location>
</feature>
<dbReference type="GO" id="GO:0005886">
    <property type="term" value="C:plasma membrane"/>
    <property type="evidence" value="ECO:0007669"/>
    <property type="project" value="UniProtKB-SubCell"/>
</dbReference>
<name>A0A518ATU4_9BACT</name>
<feature type="transmembrane region" description="Helical" evidence="7">
    <location>
        <begin position="101"/>
        <end position="122"/>
    </location>
</feature>
<reference evidence="8 9" key="1">
    <citation type="submission" date="2019-02" db="EMBL/GenBank/DDBJ databases">
        <title>Deep-cultivation of Planctomycetes and their phenomic and genomic characterization uncovers novel biology.</title>
        <authorList>
            <person name="Wiegand S."/>
            <person name="Jogler M."/>
            <person name="Boedeker C."/>
            <person name="Pinto D."/>
            <person name="Vollmers J."/>
            <person name="Rivas-Marin E."/>
            <person name="Kohn T."/>
            <person name="Peeters S.H."/>
            <person name="Heuer A."/>
            <person name="Rast P."/>
            <person name="Oberbeckmann S."/>
            <person name="Bunk B."/>
            <person name="Jeske O."/>
            <person name="Meyerdierks A."/>
            <person name="Storesund J.E."/>
            <person name="Kallscheuer N."/>
            <person name="Luecker S."/>
            <person name="Lage O.M."/>
            <person name="Pohl T."/>
            <person name="Merkel B.J."/>
            <person name="Hornburger P."/>
            <person name="Mueller R.-W."/>
            <person name="Bruemmer F."/>
            <person name="Labrenz M."/>
            <person name="Spormann A.M."/>
            <person name="Op den Camp H."/>
            <person name="Overmann J."/>
            <person name="Amann R."/>
            <person name="Jetten M.S.M."/>
            <person name="Mascher T."/>
            <person name="Medema M.H."/>
            <person name="Devos D.P."/>
            <person name="Kaster A.-K."/>
            <person name="Ovreas L."/>
            <person name="Rohde M."/>
            <person name="Galperin M.Y."/>
            <person name="Jogler C."/>
        </authorList>
    </citation>
    <scope>NUCLEOTIDE SEQUENCE [LARGE SCALE GENOMIC DNA]</scope>
    <source>
        <strain evidence="8 9">Pan181</strain>
    </source>
</reference>
<keyword evidence="9" id="KW-1185">Reference proteome</keyword>
<dbReference type="EMBL" id="CP036278">
    <property type="protein sequence ID" value="QDU58149.1"/>
    <property type="molecule type" value="Genomic_DNA"/>
</dbReference>
<organism evidence="8 9">
    <name type="scientific">Aeoliella mucimassa</name>
    <dbReference type="NCBI Taxonomy" id="2527972"/>
    <lineage>
        <taxon>Bacteria</taxon>
        <taxon>Pseudomonadati</taxon>
        <taxon>Planctomycetota</taxon>
        <taxon>Planctomycetia</taxon>
        <taxon>Pirellulales</taxon>
        <taxon>Lacipirellulaceae</taxon>
        <taxon>Aeoliella</taxon>
    </lineage>
</organism>
<gene>
    <name evidence="8" type="ORF">Pan181_43760</name>
</gene>
<sequence>MIAIGLMLFLIMDPFGNMIVVNSLVSDLPRWQQALVILREGAIAMGILILIAIFGSAMLDTLGLEEASLQLSGGIVLFLIALGMLFPSRRVLDEETTDTPLVVPIAMPLIAGPSAISMVILFSKHHAMPTVIGGIALATISSTLLLAACSLVYHLLGRRGSIALERLMGLLLIMIAVQMLLDGVDAFINARLQAAEAVNISWRPFAAYGPST</sequence>
<feature type="transmembrane region" description="Helical" evidence="7">
    <location>
        <begin position="134"/>
        <end position="156"/>
    </location>
</feature>
<evidence type="ECO:0000256" key="6">
    <source>
        <dbReference type="ARBA" id="ARBA00023136"/>
    </source>
</evidence>
<keyword evidence="6 7" id="KW-0472">Membrane</keyword>
<keyword evidence="5 7" id="KW-1133">Transmembrane helix</keyword>
<feature type="transmembrane region" description="Helical" evidence="7">
    <location>
        <begin position="163"/>
        <end position="181"/>
    </location>
</feature>
<evidence type="ECO:0000256" key="5">
    <source>
        <dbReference type="ARBA" id="ARBA00022989"/>
    </source>
</evidence>
<keyword evidence="4 7" id="KW-0812">Transmembrane</keyword>
<dbReference type="KEGG" id="amuc:Pan181_43760"/>
<dbReference type="PANTHER" id="PTHR33508:SF10">
    <property type="entry name" value="UPF0056 INNER MEMBRANE PROTEIN YHGN"/>
    <property type="match status" value="1"/>
</dbReference>
<accession>A0A518ATU4</accession>
<evidence type="ECO:0000256" key="3">
    <source>
        <dbReference type="ARBA" id="ARBA00022475"/>
    </source>
</evidence>
<evidence type="ECO:0000313" key="9">
    <source>
        <dbReference type="Proteomes" id="UP000315750"/>
    </source>
</evidence>